<dbReference type="AlphaFoldDB" id="A0A812RV08"/>
<feature type="transmembrane region" description="Helical" evidence="1">
    <location>
        <begin position="36"/>
        <end position="54"/>
    </location>
</feature>
<sequence>MEDVNGTISGCTIGDPTVDVLTRQTVCPVVCGFSPMWTTIVWFSWFILTIVYAWRRGRGVDRDEYYSRQTSDIAHFIGCSRAGYDDNHLIVIVILISMCALHSVLVRFAAQPDAGGYDNACIRFGNWSALEDVCPAGAYLEQGWPVFLIIYALCFIGALLDQGVIGTQQLRQAREKELNAEQRQKTWEEFVVKGFAESSVVTLPLSVTKASTAQKPSKWFCPCSFLRPKPTDALVRVEKVMTTIDYARHTATSLCDYARQDFGRPMPREAARRIVDRELGGLGLQRFLEARGLNDLKLKESQPAELKEDRESRRSCEEEVWKDFAALLLNTKEKSQASRRQDITAAFQLFALGILPRSSAATIVDKNLNASGDNDSDVYICPENPQEYVALPIVMMREQNMLDEWTDFNVIKVNRLTKAAVELKALVRHQMHVMREASRVQNSSLANAMLIGVDILRFLMGAEEVDGEETGPLRLIHDFDARMAQIENEEDASGLQGPEEFLLQRAKLETRLLGEPGTQETQDAQREFAVAERQLEEHLSAARMTKIEIFKLYWFCPVIQSFRKPPSKDAAVDKGACCGSLRAHHVLGTIFGLTGFALMISLVPHGDSWALAYYVLDKPALQATRCMLTNTTDSYSPWCIAGKEITLTRMTLPPVHHGVPDTPLVWVCLAMKALIFCIMGSLFGVTIMKTLQGLRMAQHPMKILDLILKRWIHQQRLSSWHLEAWKMARASLLHNDVRFILDRFEQVVMSLLFVCVLLISDAVVQYVVFNKPPNAGGAYLTLVFAISTWLCINAAVGCHYAQQSHLQSLLEMKEASLLRTVGPDVQYVRSFIDVMVKRLSSGGDFQTTMFYMPLNPALQKSLLAYFAAAALTVVGKIFFGE</sequence>
<keyword evidence="3" id="KW-1185">Reference proteome</keyword>
<organism evidence="2 3">
    <name type="scientific">Symbiodinium natans</name>
    <dbReference type="NCBI Taxonomy" id="878477"/>
    <lineage>
        <taxon>Eukaryota</taxon>
        <taxon>Sar</taxon>
        <taxon>Alveolata</taxon>
        <taxon>Dinophyceae</taxon>
        <taxon>Suessiales</taxon>
        <taxon>Symbiodiniaceae</taxon>
        <taxon>Symbiodinium</taxon>
    </lineage>
</organism>
<gene>
    <name evidence="2" type="ORF">SNAT2548_LOCUS24824</name>
</gene>
<name>A0A812RV08_9DINO</name>
<accession>A0A812RV08</accession>
<dbReference type="EMBL" id="CAJNDS010002370">
    <property type="protein sequence ID" value="CAE7452714.1"/>
    <property type="molecule type" value="Genomic_DNA"/>
</dbReference>
<feature type="transmembrane region" description="Helical" evidence="1">
    <location>
        <begin position="146"/>
        <end position="166"/>
    </location>
</feature>
<feature type="transmembrane region" description="Helical" evidence="1">
    <location>
        <begin position="664"/>
        <end position="688"/>
    </location>
</feature>
<comment type="caution">
    <text evidence="2">The sequence shown here is derived from an EMBL/GenBank/DDBJ whole genome shotgun (WGS) entry which is preliminary data.</text>
</comment>
<evidence type="ECO:0000313" key="3">
    <source>
        <dbReference type="Proteomes" id="UP000604046"/>
    </source>
</evidence>
<reference evidence="2" key="1">
    <citation type="submission" date="2021-02" db="EMBL/GenBank/DDBJ databases">
        <authorList>
            <person name="Dougan E. K."/>
            <person name="Rhodes N."/>
            <person name="Thang M."/>
            <person name="Chan C."/>
        </authorList>
    </citation>
    <scope>NUCLEOTIDE SEQUENCE</scope>
</reference>
<keyword evidence="1" id="KW-0812">Transmembrane</keyword>
<keyword evidence="1" id="KW-0472">Membrane</keyword>
<proteinExistence type="predicted"/>
<dbReference type="OrthoDB" id="428807at2759"/>
<evidence type="ECO:0000313" key="2">
    <source>
        <dbReference type="EMBL" id="CAE7452714.1"/>
    </source>
</evidence>
<feature type="transmembrane region" description="Helical" evidence="1">
    <location>
        <begin position="586"/>
        <end position="604"/>
    </location>
</feature>
<evidence type="ECO:0000256" key="1">
    <source>
        <dbReference type="SAM" id="Phobius"/>
    </source>
</evidence>
<feature type="transmembrane region" description="Helical" evidence="1">
    <location>
        <begin position="779"/>
        <end position="801"/>
    </location>
</feature>
<feature type="transmembrane region" description="Helical" evidence="1">
    <location>
        <begin position="89"/>
        <end position="110"/>
    </location>
</feature>
<feature type="transmembrane region" description="Helical" evidence="1">
    <location>
        <begin position="862"/>
        <end position="879"/>
    </location>
</feature>
<keyword evidence="1" id="KW-1133">Transmembrane helix</keyword>
<feature type="transmembrane region" description="Helical" evidence="1">
    <location>
        <begin position="747"/>
        <end position="767"/>
    </location>
</feature>
<dbReference type="Proteomes" id="UP000604046">
    <property type="component" value="Unassembled WGS sequence"/>
</dbReference>
<protein>
    <submittedName>
        <fullName evidence="2">Uncharacterized protein</fullName>
    </submittedName>
</protein>